<dbReference type="InterPro" id="IPR021858">
    <property type="entry name" value="Fun_TF"/>
</dbReference>
<organism evidence="1 2">
    <name type="scientific">Phaeomoniella chlamydospora</name>
    <name type="common">Phaeoacremonium chlamydosporum</name>
    <dbReference type="NCBI Taxonomy" id="158046"/>
    <lineage>
        <taxon>Eukaryota</taxon>
        <taxon>Fungi</taxon>
        <taxon>Dikarya</taxon>
        <taxon>Ascomycota</taxon>
        <taxon>Pezizomycotina</taxon>
        <taxon>Eurotiomycetes</taxon>
        <taxon>Chaetothyriomycetidae</taxon>
        <taxon>Phaeomoniellales</taxon>
        <taxon>Phaeomoniellaceae</taxon>
        <taxon>Phaeomoniella</taxon>
    </lineage>
</organism>
<reference evidence="1 2" key="1">
    <citation type="submission" date="2015-05" db="EMBL/GenBank/DDBJ databases">
        <title>Distinctive expansion of gene families associated with plant cell wall degradation and secondary metabolism in the genomes of grapevine trunk pathogens.</title>
        <authorList>
            <person name="Lawrence D.P."/>
            <person name="Travadon R."/>
            <person name="Rolshausen P.E."/>
            <person name="Baumgartner K."/>
        </authorList>
    </citation>
    <scope>NUCLEOTIDE SEQUENCE [LARGE SCALE GENOMIC DNA]</scope>
    <source>
        <strain evidence="1">UCRPC4</strain>
    </source>
</reference>
<dbReference type="Proteomes" id="UP000053317">
    <property type="component" value="Unassembled WGS sequence"/>
</dbReference>
<dbReference type="PANTHER" id="PTHR37540">
    <property type="entry name" value="TRANSCRIPTION FACTOR (ACR-2), PUTATIVE-RELATED-RELATED"/>
    <property type="match status" value="1"/>
</dbReference>
<dbReference type="EMBL" id="LCWF01000084">
    <property type="protein sequence ID" value="KKY21523.1"/>
    <property type="molecule type" value="Genomic_DNA"/>
</dbReference>
<name>A0A0G2GCZ5_PHACM</name>
<sequence>MLVGGPAMIYGICGLAAAHQHSMRGRLNSGYVECESDIELLDILYYKGKILSELQRCLVGEVMCEPSGLVAAVGLIAMEILCGNKEELRLHMQGLEALLRVRGGWLDVPANVSYVWLVSTYIAAVWTNSVPPSAPSLSPELLIHTEELKRRKAPAISKDMMSNYTKVGASLDPELQKLIVSVRDLIIYREICHAQPEPLSAEQTEQITALRLNVEYRIMFRLFSHAPYIPGDPSDKIQTTRSQKAVLASLLIFSLTSMMILKHSSAPIRNLAKVLKTNLPSMDSTPSAIFPPALEIILWTLFLGAHITLDSDDDGGGSRGWYISRINRVAELLGLRRWETVKSALERCFYVERIYGVSFRGIWNGVLLEREKVLKGLV</sequence>
<comment type="caution">
    <text evidence="1">The sequence shown here is derived from an EMBL/GenBank/DDBJ whole genome shotgun (WGS) entry which is preliminary data.</text>
</comment>
<proteinExistence type="predicted"/>
<reference evidence="1 2" key="2">
    <citation type="submission" date="2015-05" db="EMBL/GenBank/DDBJ databases">
        <authorList>
            <person name="Morales-Cruz A."/>
            <person name="Amrine K.C."/>
            <person name="Cantu D."/>
        </authorList>
    </citation>
    <scope>NUCLEOTIDE SEQUENCE [LARGE SCALE GENOMIC DNA]</scope>
    <source>
        <strain evidence="1">UCRPC4</strain>
    </source>
</reference>
<dbReference type="Pfam" id="PF11951">
    <property type="entry name" value="Fungal_trans_2"/>
    <property type="match status" value="1"/>
</dbReference>
<keyword evidence="2" id="KW-1185">Reference proteome</keyword>
<gene>
    <name evidence="1" type="ORF">UCRPC4_g03627</name>
</gene>
<dbReference type="AlphaFoldDB" id="A0A0G2GCZ5"/>
<protein>
    <submittedName>
        <fullName evidence="1">Putative tachykinin family protein</fullName>
    </submittedName>
</protein>
<dbReference type="OrthoDB" id="3469225at2759"/>
<accession>A0A0G2GCZ5</accession>
<evidence type="ECO:0000313" key="1">
    <source>
        <dbReference type="EMBL" id="KKY21523.1"/>
    </source>
</evidence>
<dbReference type="PANTHER" id="PTHR37540:SF10">
    <property type="entry name" value="SIGMA-70 REGION 2 FAMILY PROTEIN"/>
    <property type="match status" value="1"/>
</dbReference>
<evidence type="ECO:0000313" key="2">
    <source>
        <dbReference type="Proteomes" id="UP000053317"/>
    </source>
</evidence>